<dbReference type="AlphaFoldDB" id="A0AAN9QNB3"/>
<comment type="caution">
    <text evidence="1">The sequence shown here is derived from an EMBL/GenBank/DDBJ whole genome shotgun (WGS) entry which is preliminary data.</text>
</comment>
<reference evidence="1 2" key="1">
    <citation type="submission" date="2024-01" db="EMBL/GenBank/DDBJ databases">
        <title>The genomes of 5 underutilized Papilionoideae crops provide insights into root nodulation and disease resistanc.</title>
        <authorList>
            <person name="Jiang F."/>
        </authorList>
    </citation>
    <scope>NUCLEOTIDE SEQUENCE [LARGE SCALE GENOMIC DNA]</scope>
    <source>
        <strain evidence="1">JINMINGXINNONG_FW02</strain>
        <tissue evidence="1">Leaves</tissue>
    </source>
</reference>
<protein>
    <submittedName>
        <fullName evidence="1">Uncharacterized protein</fullName>
    </submittedName>
</protein>
<name>A0AAN9QNB3_PHACN</name>
<accession>A0AAN9QNB3</accession>
<organism evidence="1 2">
    <name type="scientific">Phaseolus coccineus</name>
    <name type="common">Scarlet runner bean</name>
    <name type="synonym">Phaseolus multiflorus</name>
    <dbReference type="NCBI Taxonomy" id="3886"/>
    <lineage>
        <taxon>Eukaryota</taxon>
        <taxon>Viridiplantae</taxon>
        <taxon>Streptophyta</taxon>
        <taxon>Embryophyta</taxon>
        <taxon>Tracheophyta</taxon>
        <taxon>Spermatophyta</taxon>
        <taxon>Magnoliopsida</taxon>
        <taxon>eudicotyledons</taxon>
        <taxon>Gunneridae</taxon>
        <taxon>Pentapetalae</taxon>
        <taxon>rosids</taxon>
        <taxon>fabids</taxon>
        <taxon>Fabales</taxon>
        <taxon>Fabaceae</taxon>
        <taxon>Papilionoideae</taxon>
        <taxon>50 kb inversion clade</taxon>
        <taxon>NPAAA clade</taxon>
        <taxon>indigoferoid/millettioid clade</taxon>
        <taxon>Phaseoleae</taxon>
        <taxon>Phaseolus</taxon>
    </lineage>
</organism>
<sequence length="113" mass="12737">MEKSTFSYLQNAQPGVHVSAPKPNPDVLQEKLNCIIGDGSEFCKWRERKRLVLVLFGVSSVKRTRKANHPPQHNTTPHNTYRVQHKVGVTLLLSQTLIAILNLPFYGQPTAMC</sequence>
<evidence type="ECO:0000313" key="1">
    <source>
        <dbReference type="EMBL" id="KAK7341792.1"/>
    </source>
</evidence>
<gene>
    <name evidence="1" type="ORF">VNO80_24731</name>
</gene>
<dbReference type="Proteomes" id="UP001374584">
    <property type="component" value="Unassembled WGS sequence"/>
</dbReference>
<dbReference type="EMBL" id="JAYMYR010000009">
    <property type="protein sequence ID" value="KAK7341792.1"/>
    <property type="molecule type" value="Genomic_DNA"/>
</dbReference>
<evidence type="ECO:0000313" key="2">
    <source>
        <dbReference type="Proteomes" id="UP001374584"/>
    </source>
</evidence>
<proteinExistence type="predicted"/>
<keyword evidence="2" id="KW-1185">Reference proteome</keyword>